<reference evidence="1 2" key="1">
    <citation type="journal article" date="2012" name="Proc. Natl. Acad. Sci. U.S.A.">
        <title>Antigenic diversity is generated by distinct evolutionary mechanisms in African trypanosome species.</title>
        <authorList>
            <person name="Jackson A.P."/>
            <person name="Berry A."/>
            <person name="Aslett M."/>
            <person name="Allison H.C."/>
            <person name="Burton P."/>
            <person name="Vavrova-Anderson J."/>
            <person name="Brown R."/>
            <person name="Browne H."/>
            <person name="Corton N."/>
            <person name="Hauser H."/>
            <person name="Gamble J."/>
            <person name="Gilderthorp R."/>
            <person name="Marcello L."/>
            <person name="McQuillan J."/>
            <person name="Otto T.D."/>
            <person name="Quail M.A."/>
            <person name="Sanders M.J."/>
            <person name="van Tonder A."/>
            <person name="Ginger M.L."/>
            <person name="Field M.C."/>
            <person name="Barry J.D."/>
            <person name="Hertz-Fowler C."/>
            <person name="Berriman M."/>
        </authorList>
    </citation>
    <scope>NUCLEOTIDE SEQUENCE</scope>
    <source>
        <strain evidence="1 2">Y486</strain>
    </source>
</reference>
<protein>
    <submittedName>
        <fullName evidence="1">Uncharacterized protein</fullName>
    </submittedName>
</protein>
<accession>F9WVS9</accession>
<sequence>MKQTPKNGKGWCHFRSVAITCDGWATPFTVVEEKVVGPRRRFVAWPKGKNAHGDCEAKASLPHVPYHLVAVLGEVSAVFDLKASFFHASLPQGSRASFRGHTEPGRLVEATRPPKGYERRPEMLHTVARVLVGDPAVVSSRCAPPRSLKIHVRIDSIRVSVWQQDVEKWGRVATQNARQCGTALGESNCFAEKCEFIGASFSHETDTVRLTQKPIGKLRETSLERLTVADSERLTSRMVCAAGVRGALLEHYFSLKAVRWRLSKLNRRLLQLNGATGLPAHAVKHGNCWLSALLGNRAVVPRRHRPTSATLVTDASMYGRGPLLFKDSGEACGNESRTASHRARCVPCDWRSVPLQKRRRKICTLALPTRRQ</sequence>
<organism evidence="1 2">
    <name type="scientific">Trypanosoma vivax (strain Y486)</name>
    <dbReference type="NCBI Taxonomy" id="1055687"/>
    <lineage>
        <taxon>Eukaryota</taxon>
        <taxon>Discoba</taxon>
        <taxon>Euglenozoa</taxon>
        <taxon>Kinetoplastea</taxon>
        <taxon>Metakinetoplastina</taxon>
        <taxon>Trypanosomatida</taxon>
        <taxon>Trypanosomatidae</taxon>
        <taxon>Trypanosoma</taxon>
        <taxon>Duttonella</taxon>
    </lineage>
</organism>
<dbReference type="AlphaFoldDB" id="F9WVS9"/>
<proteinExistence type="predicted"/>
<gene>
    <name evidence="1" type="ORF">TvY486_0004140</name>
</gene>
<name>F9WVS9_TRYVY</name>
<dbReference type="EMBL" id="CAEX01008129">
    <property type="protein sequence ID" value="CCD21689.1"/>
    <property type="molecule type" value="Genomic_DNA"/>
</dbReference>
<dbReference type="Proteomes" id="UP000009027">
    <property type="component" value="Unassembled WGS sequence"/>
</dbReference>
<evidence type="ECO:0000313" key="2">
    <source>
        <dbReference type="Proteomes" id="UP000009027"/>
    </source>
</evidence>
<evidence type="ECO:0000313" key="1">
    <source>
        <dbReference type="EMBL" id="CCD21689.1"/>
    </source>
</evidence>
<keyword evidence="2" id="KW-1185">Reference proteome</keyword>
<dbReference type="VEuPathDB" id="TriTrypDB:TvY486_0004140"/>